<sequence length="466" mass="51597">MNGNGPPRSDDYKWGVPDSSTGAHFSVLDSRHYAGTPAISQNFGYPMMASPMVPKANEASCSGAPFTQPLQMDNVQSSSSINALNAENSLVDWTPDRMTKVTYDEKQPCGFMAQTEVVAAVAGRQASSQAGEWSAVDYGAVCNPPTRVRNRQTLTAEEKSKQSRDRNRQHARNTRLRKKAFVSKLVALVEKQKEDKVQQDRERELEAACAEEKQTVRSRAVRTFLDYRGVAETSHAKWSLIVNDSIEVTQPVTPYRSSKHDTLCDAPTALQEDDIDETDGTRSIKGIAALREDMQSLQRFYDSIGSGSDVVPRRTAFTIPENGLVIQGDVAMTRWHWSTLNAVECGAMSEVTSSGMLWTSFTDQNKLSNIHIMFDVRRLIQQLQPGTTRNESPPLSLDDFPMSSVLDSYGADIDAIALGTARSQDADGEDGERSNFISDDWNRMSLDFAVPPLSLIKRIQPVADWS</sequence>
<protein>
    <recommendedName>
        <fullName evidence="3">BZIP domain-containing protein</fullName>
    </recommendedName>
</protein>
<dbReference type="AlphaFoldDB" id="A0A7S2D0P8"/>
<feature type="compositionally biased region" description="Basic and acidic residues" evidence="1">
    <location>
        <begin position="156"/>
        <end position="168"/>
    </location>
</feature>
<evidence type="ECO:0008006" key="3">
    <source>
        <dbReference type="Google" id="ProtNLM"/>
    </source>
</evidence>
<name>A0A7S2D0P8_9STRA</name>
<evidence type="ECO:0000256" key="1">
    <source>
        <dbReference type="SAM" id="MobiDB-lite"/>
    </source>
</evidence>
<gene>
    <name evidence="2" type="ORF">DSPE1174_LOCUS17935</name>
</gene>
<proteinExistence type="predicted"/>
<organism evidence="2">
    <name type="scientific">Octactis speculum</name>
    <dbReference type="NCBI Taxonomy" id="3111310"/>
    <lineage>
        <taxon>Eukaryota</taxon>
        <taxon>Sar</taxon>
        <taxon>Stramenopiles</taxon>
        <taxon>Ochrophyta</taxon>
        <taxon>Dictyochophyceae</taxon>
        <taxon>Dictyochales</taxon>
        <taxon>Dictyochaceae</taxon>
        <taxon>Octactis</taxon>
    </lineage>
</organism>
<evidence type="ECO:0000313" key="2">
    <source>
        <dbReference type="EMBL" id="CAD9438807.1"/>
    </source>
</evidence>
<dbReference type="CDD" id="cd14809">
    <property type="entry name" value="bZIP_AUREO-like"/>
    <property type="match status" value="1"/>
</dbReference>
<dbReference type="EMBL" id="HBGS01034770">
    <property type="protein sequence ID" value="CAD9438807.1"/>
    <property type="molecule type" value="Transcribed_RNA"/>
</dbReference>
<reference evidence="2" key="1">
    <citation type="submission" date="2021-01" db="EMBL/GenBank/DDBJ databases">
        <authorList>
            <person name="Corre E."/>
            <person name="Pelletier E."/>
            <person name="Niang G."/>
            <person name="Scheremetjew M."/>
            <person name="Finn R."/>
            <person name="Kale V."/>
            <person name="Holt S."/>
            <person name="Cochrane G."/>
            <person name="Meng A."/>
            <person name="Brown T."/>
            <person name="Cohen L."/>
        </authorList>
    </citation>
    <scope>NUCLEOTIDE SEQUENCE</scope>
    <source>
        <strain evidence="2">CCMP1381</strain>
    </source>
</reference>
<accession>A0A7S2D0P8</accession>
<feature type="region of interest" description="Disordered" evidence="1">
    <location>
        <begin position="144"/>
        <end position="175"/>
    </location>
</feature>